<proteinExistence type="predicted"/>
<dbReference type="EMBL" id="JAUIZM010000001">
    <property type="protein sequence ID" value="KAK1403559.1"/>
    <property type="molecule type" value="Genomic_DNA"/>
</dbReference>
<gene>
    <name evidence="2" type="ORF">POM88_003164</name>
</gene>
<evidence type="ECO:0000313" key="2">
    <source>
        <dbReference type="EMBL" id="KAK1403559.1"/>
    </source>
</evidence>
<dbReference type="SUPFAM" id="SSF48403">
    <property type="entry name" value="Ankyrin repeat"/>
    <property type="match status" value="1"/>
</dbReference>
<evidence type="ECO:0000256" key="1">
    <source>
        <dbReference type="PROSITE-ProRule" id="PRU00023"/>
    </source>
</evidence>
<dbReference type="InterPro" id="IPR036770">
    <property type="entry name" value="Ankyrin_rpt-contain_sf"/>
</dbReference>
<accession>A0AAD8JHH4</accession>
<reference evidence="2" key="1">
    <citation type="submission" date="2023-02" db="EMBL/GenBank/DDBJ databases">
        <title>Genome of toxic invasive species Heracleum sosnowskyi carries increased number of genes despite the absence of recent whole-genome duplications.</title>
        <authorList>
            <person name="Schelkunov M."/>
            <person name="Shtratnikova V."/>
            <person name="Makarenko M."/>
            <person name="Klepikova A."/>
            <person name="Omelchenko D."/>
            <person name="Novikova G."/>
            <person name="Obukhova E."/>
            <person name="Bogdanov V."/>
            <person name="Penin A."/>
            <person name="Logacheva M."/>
        </authorList>
    </citation>
    <scope>NUCLEOTIDE SEQUENCE</scope>
    <source>
        <strain evidence="2">Hsosn_3</strain>
        <tissue evidence="2">Leaf</tissue>
    </source>
</reference>
<sequence>MYESVKQMPLGYDDSLHSYDGLDIKSDRDLTEIILRELNGRKIEDVSCDDIDLLQLNLGRHLRAKFKEEKTFMEIQNSSLPLIYNEPEQKKCIEDWSCFNSVDLRRMIIEGDTSDELKSILETSEMKISEQDVLLNFSGCDISAYSILGKICRHRATKCAVEFLSHVDYELDLNILNCYGSFPLHDAAITLSYELVKLLVDHGAIRESLFRDPVTCLNISPLDYAVERLSCDKYLINWSPKKSVFKLIITLCLPQMQEARETITFLAGADRASNIVSDAIFKAIKRGQVVPVAVLLLLARDRVLEDLSYFDNGGLSGPLKFTQSIINELASLVNQEYALMGRKEHSEILQLCLEKKELMIYLLQMLEIFDRAGSSLDLYLRRKSVATEEQVFEDVAALLRKENFILNNKDTDTSDIKSLLEPEVVQLRANLEQEDAGECPKGIWFKPHRQQFCQCGRKLTHWTCTTSNVFQRITAGINFSYSQHRDFSSHSGPLFQQPLRKILTEPTRFLSSSSKLNRKVEPQRMIRTAKEKPGMWLHLQMMSNRVAGSILVSTLKRRLRCV</sequence>
<dbReference type="Proteomes" id="UP001237642">
    <property type="component" value="Unassembled WGS sequence"/>
</dbReference>
<name>A0AAD8JHH4_9APIA</name>
<protein>
    <recommendedName>
        <fullName evidence="4">Ankyrin repeat protein</fullName>
    </recommendedName>
</protein>
<evidence type="ECO:0000313" key="3">
    <source>
        <dbReference type="Proteomes" id="UP001237642"/>
    </source>
</evidence>
<evidence type="ECO:0008006" key="4">
    <source>
        <dbReference type="Google" id="ProtNLM"/>
    </source>
</evidence>
<reference evidence="2" key="2">
    <citation type="submission" date="2023-05" db="EMBL/GenBank/DDBJ databases">
        <authorList>
            <person name="Schelkunov M.I."/>
        </authorList>
    </citation>
    <scope>NUCLEOTIDE SEQUENCE</scope>
    <source>
        <strain evidence="2">Hsosn_3</strain>
        <tissue evidence="2">Leaf</tissue>
    </source>
</reference>
<dbReference type="PROSITE" id="PS50297">
    <property type="entry name" value="ANK_REP_REGION"/>
    <property type="match status" value="1"/>
</dbReference>
<organism evidence="2 3">
    <name type="scientific">Heracleum sosnowskyi</name>
    <dbReference type="NCBI Taxonomy" id="360622"/>
    <lineage>
        <taxon>Eukaryota</taxon>
        <taxon>Viridiplantae</taxon>
        <taxon>Streptophyta</taxon>
        <taxon>Embryophyta</taxon>
        <taxon>Tracheophyta</taxon>
        <taxon>Spermatophyta</taxon>
        <taxon>Magnoliopsida</taxon>
        <taxon>eudicotyledons</taxon>
        <taxon>Gunneridae</taxon>
        <taxon>Pentapetalae</taxon>
        <taxon>asterids</taxon>
        <taxon>campanulids</taxon>
        <taxon>Apiales</taxon>
        <taxon>Apiaceae</taxon>
        <taxon>Apioideae</taxon>
        <taxon>apioid superclade</taxon>
        <taxon>Tordylieae</taxon>
        <taxon>Tordyliinae</taxon>
        <taxon>Heracleum</taxon>
    </lineage>
</organism>
<dbReference type="Gene3D" id="1.25.40.20">
    <property type="entry name" value="Ankyrin repeat-containing domain"/>
    <property type="match status" value="1"/>
</dbReference>
<feature type="repeat" description="ANK" evidence="1">
    <location>
        <begin position="179"/>
        <end position="204"/>
    </location>
</feature>
<keyword evidence="1" id="KW-0040">ANK repeat</keyword>
<dbReference type="InterPro" id="IPR002110">
    <property type="entry name" value="Ankyrin_rpt"/>
</dbReference>
<comment type="caution">
    <text evidence="2">The sequence shown here is derived from an EMBL/GenBank/DDBJ whole genome shotgun (WGS) entry which is preliminary data.</text>
</comment>
<dbReference type="PROSITE" id="PS50088">
    <property type="entry name" value="ANK_REPEAT"/>
    <property type="match status" value="1"/>
</dbReference>
<keyword evidence="3" id="KW-1185">Reference proteome</keyword>
<dbReference type="AlphaFoldDB" id="A0AAD8JHH4"/>